<dbReference type="GO" id="GO:0017004">
    <property type="term" value="P:cytochrome complex assembly"/>
    <property type="evidence" value="ECO:0007669"/>
    <property type="project" value="UniProtKB-KW"/>
</dbReference>
<dbReference type="PANTHER" id="PTHR47870:SF1">
    <property type="entry name" value="CYTOCHROME C-TYPE BIOGENESIS PROTEIN CCMH"/>
    <property type="match status" value="1"/>
</dbReference>
<gene>
    <name evidence="3" type="ORF">CCR94_12790</name>
</gene>
<dbReference type="InterPro" id="IPR051263">
    <property type="entry name" value="C-type_cytochrome_biogenesis"/>
</dbReference>
<dbReference type="GO" id="GO:0005886">
    <property type="term" value="C:plasma membrane"/>
    <property type="evidence" value="ECO:0007669"/>
    <property type="project" value="TreeGrafter"/>
</dbReference>
<dbReference type="PANTHER" id="PTHR47870">
    <property type="entry name" value="CYTOCHROME C-TYPE BIOGENESIS PROTEIN CCMH"/>
    <property type="match status" value="1"/>
</dbReference>
<evidence type="ECO:0000256" key="2">
    <source>
        <dbReference type="ARBA" id="ARBA00022748"/>
    </source>
</evidence>
<reference evidence="3 4" key="1">
    <citation type="journal article" date="2018" name="Arch. Microbiol.">
        <title>New insights into the metabolic potential of the phototrophic purple bacterium Rhodopila globiformis DSM 161(T) from its draft genome sequence and evidence for a vanadium-dependent nitrogenase.</title>
        <authorList>
            <person name="Imhoff J.F."/>
            <person name="Rahn T."/>
            <person name="Kunzel S."/>
            <person name="Neulinger S.C."/>
        </authorList>
    </citation>
    <scope>NUCLEOTIDE SEQUENCE [LARGE SCALE GENOMIC DNA]</scope>
    <source>
        <strain evidence="3 4">DSM 16996</strain>
    </source>
</reference>
<dbReference type="SUPFAM" id="SSF48452">
    <property type="entry name" value="TPR-like"/>
    <property type="match status" value="1"/>
</dbReference>
<dbReference type="Gene3D" id="1.25.40.10">
    <property type="entry name" value="Tetratricopeptide repeat domain"/>
    <property type="match status" value="1"/>
</dbReference>
<dbReference type="OrthoDB" id="9815847at2"/>
<dbReference type="EMBL" id="NHSJ01000082">
    <property type="protein sequence ID" value="PPQ30199.1"/>
    <property type="molecule type" value="Genomic_DNA"/>
</dbReference>
<evidence type="ECO:0000256" key="1">
    <source>
        <dbReference type="ARBA" id="ARBA00004196"/>
    </source>
</evidence>
<comment type="subcellular location">
    <subcellularLocation>
        <location evidence="1">Cell envelope</location>
    </subcellularLocation>
</comment>
<dbReference type="RefSeq" id="WP_104508248.1">
    <property type="nucleotide sequence ID" value="NZ_JACIGC010000004.1"/>
</dbReference>
<keyword evidence="2" id="KW-0201">Cytochrome c-type biogenesis</keyword>
<sequence length="366" mass="38965">MIWIVFALLTGAAVFSALWPLSRPAPKLAEDAADLAFYRAQIAEIDAERERGAIDADQAEAAKAQAARRLLATAPQEAVKPSTSGTGATGNRKIAAALALVFIPLVALGLYSKVGHPDQPDAPLEARLKAAPARGDLMVAVAKMEAHLAAHPDDAKALELMAPIWQRMNNFAKAVQAREDIIRLLGETPERRLRLADALAAANEGAFSPQAVEQIDRALELDPKSPEGRYFRGLAAAQMGDVDKARAVWKALVADLPESVPARKAVEERIAELDAPQGEAAQAVAQQAPAQQQQTIRAMVEGLAARLAEKGGTPDEWARLIRAYKVLNEDEKAKTALDGARKALAQDAAGLETIDAQAKELGVDGK</sequence>
<dbReference type="GO" id="GO:0030313">
    <property type="term" value="C:cell envelope"/>
    <property type="evidence" value="ECO:0007669"/>
    <property type="project" value="UniProtKB-SubCell"/>
</dbReference>
<dbReference type="InterPro" id="IPR011990">
    <property type="entry name" value="TPR-like_helical_dom_sf"/>
</dbReference>
<organism evidence="3 4">
    <name type="scientific">Rhodoblastus sphagnicola</name>
    <dbReference type="NCBI Taxonomy" id="333368"/>
    <lineage>
        <taxon>Bacteria</taxon>
        <taxon>Pseudomonadati</taxon>
        <taxon>Pseudomonadota</taxon>
        <taxon>Alphaproteobacteria</taxon>
        <taxon>Hyphomicrobiales</taxon>
        <taxon>Rhodoblastaceae</taxon>
        <taxon>Rhodoblastus</taxon>
    </lineage>
</organism>
<comment type="caution">
    <text evidence="3">The sequence shown here is derived from an EMBL/GenBank/DDBJ whole genome shotgun (WGS) entry which is preliminary data.</text>
</comment>
<keyword evidence="4" id="KW-1185">Reference proteome</keyword>
<dbReference type="AlphaFoldDB" id="A0A2S6N6F7"/>
<protein>
    <submittedName>
        <fullName evidence="3">C-type cytochrome biogenesis protein CcmI</fullName>
    </submittedName>
</protein>
<name>A0A2S6N6F7_9HYPH</name>
<accession>A0A2S6N6F7</accession>
<dbReference type="NCBIfam" id="TIGR03142">
    <property type="entry name" value="cytochro_ccmI"/>
    <property type="match status" value="1"/>
</dbReference>
<evidence type="ECO:0000313" key="3">
    <source>
        <dbReference type="EMBL" id="PPQ30199.1"/>
    </source>
</evidence>
<dbReference type="Proteomes" id="UP000239089">
    <property type="component" value="Unassembled WGS sequence"/>
</dbReference>
<dbReference type="InterPro" id="IPR017560">
    <property type="entry name" value="Cyt_c_biogenesis_CcmI"/>
</dbReference>
<evidence type="ECO:0000313" key="4">
    <source>
        <dbReference type="Proteomes" id="UP000239089"/>
    </source>
</evidence>
<proteinExistence type="predicted"/>